<feature type="region of interest" description="Disordered" evidence="1">
    <location>
        <begin position="152"/>
        <end position="178"/>
    </location>
</feature>
<sequence>MATTMLEEKRRQTIERNKRKLAQLGVKSAAKTIKKQVKQEAEVLAKRKKKAARRAKRRGPEPSDGKRRSTRDAAREASEKLRLDASQEYEEQVKEDESADEYDEFDETTDEEERMRSSSSGEEEDEGVSGSDSGASDEIAVREGGRAALVVQKVAKPAKPAKPKRKKPGRKPKLSLVESHGLDSDDVRFLFDQLGGGRKGGITHNDLVVVLKTLQCPHSEEEVGGLMELALDSCGAIGPLHSAKIDFETFSSLVHSL</sequence>
<feature type="region of interest" description="Disordered" evidence="1">
    <location>
        <begin position="25"/>
        <end position="137"/>
    </location>
</feature>
<accession>A0AAX4PKP1</accession>
<feature type="compositionally biased region" description="Basic residues" evidence="1">
    <location>
        <begin position="159"/>
        <end position="173"/>
    </location>
</feature>
<dbReference type="Proteomes" id="UP001472866">
    <property type="component" value="Chromosome 14"/>
</dbReference>
<evidence type="ECO:0008006" key="4">
    <source>
        <dbReference type="Google" id="ProtNLM"/>
    </source>
</evidence>
<feature type="compositionally biased region" description="Basic residues" evidence="1">
    <location>
        <begin position="46"/>
        <end position="57"/>
    </location>
</feature>
<evidence type="ECO:0000313" key="3">
    <source>
        <dbReference type="Proteomes" id="UP001472866"/>
    </source>
</evidence>
<gene>
    <name evidence="2" type="ORF">HKI87_14g78100</name>
</gene>
<feature type="compositionally biased region" description="Basic and acidic residues" evidence="1">
    <location>
        <begin position="58"/>
        <end position="96"/>
    </location>
</feature>
<reference evidence="2 3" key="1">
    <citation type="submission" date="2024-03" db="EMBL/GenBank/DDBJ databases">
        <title>Complete genome sequence of the green alga Chloropicon roscoffensis RCC1871.</title>
        <authorList>
            <person name="Lemieux C."/>
            <person name="Pombert J.-F."/>
            <person name="Otis C."/>
            <person name="Turmel M."/>
        </authorList>
    </citation>
    <scope>NUCLEOTIDE SEQUENCE [LARGE SCALE GENOMIC DNA]</scope>
    <source>
        <strain evidence="2 3">RCC1871</strain>
    </source>
</reference>
<feature type="compositionally biased region" description="Low complexity" evidence="1">
    <location>
        <begin position="128"/>
        <end position="137"/>
    </location>
</feature>
<organism evidence="2 3">
    <name type="scientific">Chloropicon roscoffensis</name>
    <dbReference type="NCBI Taxonomy" id="1461544"/>
    <lineage>
        <taxon>Eukaryota</taxon>
        <taxon>Viridiplantae</taxon>
        <taxon>Chlorophyta</taxon>
        <taxon>Chloropicophyceae</taxon>
        <taxon>Chloropicales</taxon>
        <taxon>Chloropicaceae</taxon>
        <taxon>Chloropicon</taxon>
    </lineage>
</organism>
<protein>
    <recommendedName>
        <fullName evidence="4">EF-hand domain-containing protein</fullName>
    </recommendedName>
</protein>
<keyword evidence="3" id="KW-1185">Reference proteome</keyword>
<evidence type="ECO:0000256" key="1">
    <source>
        <dbReference type="SAM" id="MobiDB-lite"/>
    </source>
</evidence>
<name>A0AAX4PKP1_9CHLO</name>
<evidence type="ECO:0000313" key="2">
    <source>
        <dbReference type="EMBL" id="WZN66245.1"/>
    </source>
</evidence>
<feature type="compositionally biased region" description="Acidic residues" evidence="1">
    <location>
        <begin position="97"/>
        <end position="112"/>
    </location>
</feature>
<proteinExistence type="predicted"/>
<dbReference type="AlphaFoldDB" id="A0AAX4PKP1"/>
<dbReference type="EMBL" id="CP151514">
    <property type="protein sequence ID" value="WZN66245.1"/>
    <property type="molecule type" value="Genomic_DNA"/>
</dbReference>